<dbReference type="AlphaFoldDB" id="A0A268NU04"/>
<accession>A0A268NU04</accession>
<reference evidence="1 2" key="1">
    <citation type="submission" date="2017-07" db="EMBL/GenBank/DDBJ databases">
        <title>Isolation and whole genome analysis of endospore-forming bacteria from heroin.</title>
        <authorList>
            <person name="Kalinowski J."/>
            <person name="Ahrens B."/>
            <person name="Al-Dilaimi A."/>
            <person name="Winkler A."/>
            <person name="Wibberg D."/>
            <person name="Schleenbecker U."/>
            <person name="Ruckert C."/>
            <person name="Wolfel R."/>
            <person name="Grass G."/>
        </authorList>
    </citation>
    <scope>NUCLEOTIDE SEQUENCE [LARGE SCALE GENOMIC DNA]</scope>
    <source>
        <strain evidence="1 2">7539</strain>
    </source>
</reference>
<name>A0A268NU04_SHOCL</name>
<sequence>MLHNSFLITSKDLPVKLNKQQKATLTRLFTLFKPGHYVYPGVLIRELNIEMKAAYQILDLLKENGYLKELYEVYCPHESKSIGKLYDNLLDLLGDDLLQDCPECGQPINIQEDNIIIYQIIHEVKIIYDE</sequence>
<dbReference type="Proteomes" id="UP000216207">
    <property type="component" value="Unassembled WGS sequence"/>
</dbReference>
<dbReference type="EMBL" id="NPCC01000045">
    <property type="protein sequence ID" value="PAE86888.1"/>
    <property type="molecule type" value="Genomic_DNA"/>
</dbReference>
<organism evidence="1 2">
    <name type="scientific">Shouchella clausii</name>
    <name type="common">Alkalihalobacillus clausii</name>
    <dbReference type="NCBI Taxonomy" id="79880"/>
    <lineage>
        <taxon>Bacteria</taxon>
        <taxon>Bacillati</taxon>
        <taxon>Bacillota</taxon>
        <taxon>Bacilli</taxon>
        <taxon>Bacillales</taxon>
        <taxon>Bacillaceae</taxon>
        <taxon>Shouchella</taxon>
    </lineage>
</organism>
<evidence type="ECO:0000313" key="1">
    <source>
        <dbReference type="EMBL" id="PAE86888.1"/>
    </source>
</evidence>
<comment type="caution">
    <text evidence="1">The sequence shown here is derived from an EMBL/GenBank/DDBJ whole genome shotgun (WGS) entry which is preliminary data.</text>
</comment>
<gene>
    <name evidence="1" type="ORF">CHH72_21415</name>
</gene>
<dbReference type="RefSeq" id="WP_095327385.1">
    <property type="nucleotide sequence ID" value="NZ_NPCC01000045.1"/>
</dbReference>
<evidence type="ECO:0000313" key="2">
    <source>
        <dbReference type="Proteomes" id="UP000216207"/>
    </source>
</evidence>
<proteinExistence type="predicted"/>
<protein>
    <submittedName>
        <fullName evidence="1">Uncharacterized protein</fullName>
    </submittedName>
</protein>